<dbReference type="SUPFAM" id="SSF63829">
    <property type="entry name" value="Calcium-dependent phosphotriesterase"/>
    <property type="match status" value="1"/>
</dbReference>
<feature type="non-terminal residue" evidence="1">
    <location>
        <position position="1"/>
    </location>
</feature>
<dbReference type="Pfam" id="PF24684">
    <property type="entry name" value="Vgb_lyase"/>
    <property type="match status" value="1"/>
</dbReference>
<name>A0A382UWQ9_9ZZZZ</name>
<organism evidence="1">
    <name type="scientific">marine metagenome</name>
    <dbReference type="NCBI Taxonomy" id="408172"/>
    <lineage>
        <taxon>unclassified sequences</taxon>
        <taxon>metagenomes</taxon>
        <taxon>ecological metagenomes</taxon>
    </lineage>
</organism>
<evidence type="ECO:0008006" key="2">
    <source>
        <dbReference type="Google" id="ProtNLM"/>
    </source>
</evidence>
<dbReference type="InterPro" id="IPR015943">
    <property type="entry name" value="WD40/YVTN_repeat-like_dom_sf"/>
</dbReference>
<sequence length="162" mass="18210">GGKFWAQVFANKIGYLELESGKVGEILIPPKKSVPHGMALASDGTIWFTQFFAGKISRLDFSEEFPPKVVDYQIPGKRIGAHDLVVDYNKRWVWFVANHKDSIGKLDLTEAEPGAGIQWFPLPTKGAHPSNLVLDKEGNVWFSEMGMYFRGRYQNKIGKLVP</sequence>
<proteinExistence type="predicted"/>
<dbReference type="Gene3D" id="2.130.10.10">
    <property type="entry name" value="YVTN repeat-like/Quinoprotein amine dehydrogenase"/>
    <property type="match status" value="1"/>
</dbReference>
<dbReference type="InterPro" id="IPR051344">
    <property type="entry name" value="Vgb"/>
</dbReference>
<dbReference type="PANTHER" id="PTHR40274:SF3">
    <property type="entry name" value="VIRGINIAMYCIN B LYASE"/>
    <property type="match status" value="1"/>
</dbReference>
<protein>
    <recommendedName>
        <fullName evidence="2">Lyase-like protein</fullName>
    </recommendedName>
</protein>
<evidence type="ECO:0000313" key="1">
    <source>
        <dbReference type="EMBL" id="SVD38684.1"/>
    </source>
</evidence>
<accession>A0A382UWQ9</accession>
<dbReference type="AlphaFoldDB" id="A0A382UWQ9"/>
<dbReference type="PANTHER" id="PTHR40274">
    <property type="entry name" value="VIRGINIAMYCIN B LYASE"/>
    <property type="match status" value="1"/>
</dbReference>
<reference evidence="1" key="1">
    <citation type="submission" date="2018-05" db="EMBL/GenBank/DDBJ databases">
        <authorList>
            <person name="Lanie J.A."/>
            <person name="Ng W.-L."/>
            <person name="Kazmierczak K.M."/>
            <person name="Andrzejewski T.M."/>
            <person name="Davidsen T.M."/>
            <person name="Wayne K.J."/>
            <person name="Tettelin H."/>
            <person name="Glass J.I."/>
            <person name="Rusch D."/>
            <person name="Podicherti R."/>
            <person name="Tsui H.-C.T."/>
            <person name="Winkler M.E."/>
        </authorList>
    </citation>
    <scope>NUCLEOTIDE SEQUENCE</scope>
</reference>
<gene>
    <name evidence="1" type="ORF">METZ01_LOCUS391538</name>
</gene>
<dbReference type="EMBL" id="UINC01147386">
    <property type="protein sequence ID" value="SVD38684.1"/>
    <property type="molecule type" value="Genomic_DNA"/>
</dbReference>